<sequence>MASLQSSCMVLSTNHKPPSATARRFHVSCSGGGGVDRRDLLLGLGGLYGAKAANLNARAEPIQPPDMKACGVPDVGGVSLDVNCCPPTLDAIKNYVLPPVGKLRVRPPAHKLPHEYLAKYEEAIRRMRALDETDPDDPRGFTQQANVHCAYCNNAYDQAGTDIPLSIHFSWLFFPWHRWYLYFYERILGSLIQDPTFALPFWNWDNPRGMHLPSIFDNENSPLYDTNRNPLHRPPAVVDLQFTNGKPEPTDDERLVRSNLATMYKEMMRVRKPEDFMGQSYVAGEEVPPPAKAGTVERGSHTSIHRWVGDPNNPYHEDLGNFYSAGRDPAFYSHHSNVDRMWTLWRGLKTKVPKAINDPDYLNAAFLFYDENKELVRVRAGDVLDNKKMGYEYKDVDVPWLYFRPPRRAARVKVKDISKNAQRPEKVFPLTLSRIARVLVSKTAPGAADEDLLVEHIHASPDEFVKFDVYVNSEEDDPKDVDQAEYAGTFAKLPHRGGRGHHSHDKGKGSIRFSLQELYEDINIDGDDEEVVVTIVPRANGRHVIIGGIKIVKA</sequence>
<evidence type="ECO:0000256" key="5">
    <source>
        <dbReference type="ARBA" id="ARBA00023008"/>
    </source>
</evidence>
<evidence type="ECO:0000256" key="4">
    <source>
        <dbReference type="ARBA" id="ARBA00023002"/>
    </source>
</evidence>
<dbReference type="AlphaFoldDB" id="A0ABD1G131"/>
<name>A0ABD1G131_SALDI</name>
<accession>A0ABD1G131</accession>
<feature type="cross-link" description="2'-(S-cysteinyl)-histidine (Cys-His)" evidence="9">
    <location>
        <begin position="152"/>
        <end position="168"/>
    </location>
</feature>
<comment type="caution">
    <text evidence="12">The sequence shown here is derived from an EMBL/GenBank/DDBJ whole genome shotgun (WGS) entry which is preliminary data.</text>
</comment>
<keyword evidence="13" id="KW-1185">Reference proteome</keyword>
<dbReference type="EMBL" id="JBEAFC010000011">
    <property type="protein sequence ID" value="KAL1537632.1"/>
    <property type="molecule type" value="Genomic_DNA"/>
</dbReference>
<protein>
    <submittedName>
        <fullName evidence="12">Catechol oxidase</fullName>
        <ecNumber evidence="12">1.10.3.1</ecNumber>
    </submittedName>
</protein>
<dbReference type="InterPro" id="IPR022740">
    <property type="entry name" value="Polyphenol_oxidase_C"/>
</dbReference>
<evidence type="ECO:0000256" key="3">
    <source>
        <dbReference type="ARBA" id="ARBA00022784"/>
    </source>
</evidence>
<evidence type="ECO:0000313" key="13">
    <source>
        <dbReference type="Proteomes" id="UP001567538"/>
    </source>
</evidence>
<feature type="disulfide bond" evidence="8">
    <location>
        <begin position="84"/>
        <end position="149"/>
    </location>
</feature>
<dbReference type="Proteomes" id="UP001567538">
    <property type="component" value="Unassembled WGS sequence"/>
</dbReference>
<feature type="domain" description="Tyrosinase copper-binding" evidence="10">
    <location>
        <begin position="168"/>
        <end position="185"/>
    </location>
</feature>
<evidence type="ECO:0000256" key="2">
    <source>
        <dbReference type="ARBA" id="ARBA00022723"/>
    </source>
</evidence>
<keyword evidence="3" id="KW-0883">Thioether bond</keyword>
<dbReference type="PROSITE" id="PS00497">
    <property type="entry name" value="TYROSINASE_1"/>
    <property type="match status" value="1"/>
</dbReference>
<dbReference type="GO" id="GO:0046872">
    <property type="term" value="F:metal ion binding"/>
    <property type="evidence" value="ECO:0007669"/>
    <property type="project" value="UniProtKB-KW"/>
</dbReference>
<dbReference type="SUPFAM" id="SSF48056">
    <property type="entry name" value="Di-copper centre-containing domain"/>
    <property type="match status" value="1"/>
</dbReference>
<keyword evidence="2 7" id="KW-0479">Metal-binding</keyword>
<feature type="binding site" evidence="7">
    <location>
        <position position="305"/>
    </location>
    <ligand>
        <name>Cu cation</name>
        <dbReference type="ChEBI" id="CHEBI:23378"/>
        <label>B</label>
    </ligand>
</feature>
<dbReference type="Pfam" id="PF00264">
    <property type="entry name" value="Tyrosinase"/>
    <property type="match status" value="1"/>
</dbReference>
<reference evidence="12 13" key="1">
    <citation type="submission" date="2024-06" db="EMBL/GenBank/DDBJ databases">
        <title>A chromosome level genome sequence of Diviner's sage (Salvia divinorum).</title>
        <authorList>
            <person name="Ford S.A."/>
            <person name="Ro D.-K."/>
            <person name="Ness R.W."/>
            <person name="Phillips M.A."/>
        </authorList>
    </citation>
    <scope>NUCLEOTIDE SEQUENCE [LARGE SCALE GENOMIC DNA]</scope>
    <source>
        <strain evidence="12">SAF-2024a</strain>
        <tissue evidence="12">Leaf</tissue>
    </source>
</reference>
<keyword evidence="6 8" id="KW-1015">Disulfide bond</keyword>
<dbReference type="InterPro" id="IPR008922">
    <property type="entry name" value="Di-copper_centre_dom_sf"/>
</dbReference>
<feature type="domain" description="Tyrosinase copper-binding" evidence="11">
    <location>
        <begin position="328"/>
        <end position="339"/>
    </location>
</feature>
<dbReference type="Pfam" id="PF12142">
    <property type="entry name" value="PPO1_DWL"/>
    <property type="match status" value="1"/>
</dbReference>
<dbReference type="EC" id="1.10.3.1" evidence="12"/>
<comment type="cofactor">
    <cofactor evidence="7">
        <name>Cu(2+)</name>
        <dbReference type="ChEBI" id="CHEBI:29036"/>
    </cofactor>
    <text evidence="7">Binds 2 copper ions per subunit.</text>
</comment>
<dbReference type="PANTHER" id="PTHR11474:SF123">
    <property type="entry name" value="CATECHOL OXIDASE"/>
    <property type="match status" value="1"/>
</dbReference>
<dbReference type="PROSITE" id="PS00498">
    <property type="entry name" value="TYROSINASE_2"/>
    <property type="match status" value="1"/>
</dbReference>
<feature type="binding site" evidence="7">
    <location>
        <position position="301"/>
    </location>
    <ligand>
        <name>Cu cation</name>
        <dbReference type="ChEBI" id="CHEBI:23378"/>
        <label>B</label>
    </ligand>
</feature>
<evidence type="ECO:0000313" key="12">
    <source>
        <dbReference type="EMBL" id="KAL1537632.1"/>
    </source>
</evidence>
<evidence type="ECO:0000256" key="8">
    <source>
        <dbReference type="PIRSR" id="PIRSR000290-2"/>
    </source>
</evidence>
<dbReference type="PANTHER" id="PTHR11474">
    <property type="entry name" value="TYROSINASE FAMILY MEMBER"/>
    <property type="match status" value="1"/>
</dbReference>
<feature type="binding site" evidence="7">
    <location>
        <position position="177"/>
    </location>
    <ligand>
        <name>Cu cation</name>
        <dbReference type="ChEBI" id="CHEBI:23378"/>
        <label>A</label>
    </ligand>
</feature>
<dbReference type="InterPro" id="IPR016213">
    <property type="entry name" value="Polyphenol_oxidase"/>
</dbReference>
<feature type="disulfide bond" evidence="8">
    <location>
        <begin position="70"/>
        <end position="85"/>
    </location>
</feature>
<evidence type="ECO:0000259" key="11">
    <source>
        <dbReference type="PROSITE" id="PS00498"/>
    </source>
</evidence>
<evidence type="ECO:0000256" key="7">
    <source>
        <dbReference type="PIRSR" id="PIRSR000290-1"/>
    </source>
</evidence>
<dbReference type="InterPro" id="IPR002227">
    <property type="entry name" value="Tyrosinase_Cu-bd"/>
</dbReference>
<dbReference type="GO" id="GO:0004097">
    <property type="term" value="F:catechol oxidase activity"/>
    <property type="evidence" value="ECO:0007669"/>
    <property type="project" value="UniProtKB-EC"/>
</dbReference>
<gene>
    <name evidence="12" type="ORF">AAHA92_30122</name>
</gene>
<keyword evidence="5 7" id="KW-0186">Copper</keyword>
<feature type="binding site" evidence="7">
    <location>
        <position position="335"/>
    </location>
    <ligand>
        <name>Cu cation</name>
        <dbReference type="ChEBI" id="CHEBI:23378"/>
        <label>B</label>
    </ligand>
</feature>
<dbReference type="InterPro" id="IPR050316">
    <property type="entry name" value="Tyrosinase/Hemocyanin"/>
</dbReference>
<organism evidence="12 13">
    <name type="scientific">Salvia divinorum</name>
    <name type="common">Maria pastora</name>
    <name type="synonym">Diviner's sage</name>
    <dbReference type="NCBI Taxonomy" id="28513"/>
    <lineage>
        <taxon>Eukaryota</taxon>
        <taxon>Viridiplantae</taxon>
        <taxon>Streptophyta</taxon>
        <taxon>Embryophyta</taxon>
        <taxon>Tracheophyta</taxon>
        <taxon>Spermatophyta</taxon>
        <taxon>Magnoliopsida</taxon>
        <taxon>eudicotyledons</taxon>
        <taxon>Gunneridae</taxon>
        <taxon>Pentapetalae</taxon>
        <taxon>asterids</taxon>
        <taxon>lamiids</taxon>
        <taxon>Lamiales</taxon>
        <taxon>Lamiaceae</taxon>
        <taxon>Nepetoideae</taxon>
        <taxon>Mentheae</taxon>
        <taxon>Salviinae</taxon>
        <taxon>Salvia</taxon>
        <taxon>Salvia subgen. Calosphace</taxon>
    </lineage>
</organism>
<dbReference type="Pfam" id="PF12143">
    <property type="entry name" value="PPO1_KFDV"/>
    <property type="match status" value="1"/>
</dbReference>
<dbReference type="Gene3D" id="1.10.1280.10">
    <property type="entry name" value="Di-copper center containing domain from catechol oxidase"/>
    <property type="match status" value="1"/>
</dbReference>
<feature type="binding site" evidence="7">
    <location>
        <position position="148"/>
    </location>
    <ligand>
        <name>Cu cation</name>
        <dbReference type="ChEBI" id="CHEBI:23378"/>
        <label>A</label>
    </ligand>
</feature>
<feature type="binding site" evidence="7">
    <location>
        <position position="168"/>
    </location>
    <ligand>
        <name>Cu cation</name>
        <dbReference type="ChEBI" id="CHEBI:23378"/>
        <label>A</label>
    </ligand>
</feature>
<comment type="similarity">
    <text evidence="1">Belongs to the tyrosinase family.</text>
</comment>
<evidence type="ECO:0000256" key="6">
    <source>
        <dbReference type="ARBA" id="ARBA00023157"/>
    </source>
</evidence>
<evidence type="ECO:0000256" key="9">
    <source>
        <dbReference type="PIRSR" id="PIRSR000290-3"/>
    </source>
</evidence>
<dbReference type="PRINTS" id="PR00092">
    <property type="entry name" value="TYROSINASE"/>
</dbReference>
<dbReference type="PIRSF" id="PIRSF000290">
    <property type="entry name" value="PPO_plant"/>
    <property type="match status" value="1"/>
</dbReference>
<evidence type="ECO:0000259" key="10">
    <source>
        <dbReference type="PROSITE" id="PS00497"/>
    </source>
</evidence>
<proteinExistence type="inferred from homology"/>
<evidence type="ECO:0000256" key="1">
    <source>
        <dbReference type="ARBA" id="ARBA00009928"/>
    </source>
</evidence>
<dbReference type="InterPro" id="IPR022739">
    <property type="entry name" value="Polyphenol_oxidase_cen"/>
</dbReference>
<keyword evidence="4 12" id="KW-0560">Oxidoreductase</keyword>